<dbReference type="EMBL" id="VSSQ01097921">
    <property type="protein sequence ID" value="MPN41093.1"/>
    <property type="molecule type" value="Genomic_DNA"/>
</dbReference>
<name>A0A645I0N6_9ZZZZ</name>
<organism evidence="1">
    <name type="scientific">bioreactor metagenome</name>
    <dbReference type="NCBI Taxonomy" id="1076179"/>
    <lineage>
        <taxon>unclassified sequences</taxon>
        <taxon>metagenomes</taxon>
        <taxon>ecological metagenomes</taxon>
    </lineage>
</organism>
<comment type="caution">
    <text evidence="1">The sequence shown here is derived from an EMBL/GenBank/DDBJ whole genome shotgun (WGS) entry which is preliminary data.</text>
</comment>
<evidence type="ECO:0008006" key="2">
    <source>
        <dbReference type="Google" id="ProtNLM"/>
    </source>
</evidence>
<dbReference type="InterPro" id="IPR036237">
    <property type="entry name" value="Xyl_isomerase-like_sf"/>
</dbReference>
<protein>
    <recommendedName>
        <fullName evidence="2">Xylose isomerase-like TIM barrel domain-containing protein</fullName>
    </recommendedName>
</protein>
<evidence type="ECO:0000313" key="1">
    <source>
        <dbReference type="EMBL" id="MPN41093.1"/>
    </source>
</evidence>
<accession>A0A645I0N6</accession>
<sequence>MQYKGRAPVVHIKDFVGFKGDTSPYHLIGLAENPNASIAQFSYRPLGMGVQNLPAIVSAAKEAGAKWLIIEQDQSPDRPPLEASAISIDYLKKII</sequence>
<dbReference type="SUPFAM" id="SSF51658">
    <property type="entry name" value="Xylose isomerase-like"/>
    <property type="match status" value="1"/>
</dbReference>
<dbReference type="Gene3D" id="3.20.20.150">
    <property type="entry name" value="Divalent-metal-dependent TIM barrel enzymes"/>
    <property type="match status" value="1"/>
</dbReference>
<proteinExistence type="predicted"/>
<reference evidence="1" key="1">
    <citation type="submission" date="2019-08" db="EMBL/GenBank/DDBJ databases">
        <authorList>
            <person name="Kucharzyk K."/>
            <person name="Murdoch R.W."/>
            <person name="Higgins S."/>
            <person name="Loffler F."/>
        </authorList>
    </citation>
    <scope>NUCLEOTIDE SEQUENCE</scope>
</reference>
<dbReference type="AlphaFoldDB" id="A0A645I0N6"/>
<gene>
    <name evidence="1" type="ORF">SDC9_188634</name>
</gene>